<evidence type="ECO:0000313" key="3">
    <source>
        <dbReference type="Proteomes" id="UP000051802"/>
    </source>
</evidence>
<keyword evidence="1" id="KW-0812">Transmembrane</keyword>
<feature type="transmembrane region" description="Helical" evidence="1">
    <location>
        <begin position="117"/>
        <end position="139"/>
    </location>
</feature>
<organism evidence="2 3">
    <name type="scientific">Stenotrophomonas panacihumi</name>
    <dbReference type="NCBI Taxonomy" id="676599"/>
    <lineage>
        <taxon>Bacteria</taxon>
        <taxon>Pseudomonadati</taxon>
        <taxon>Pseudomonadota</taxon>
        <taxon>Gammaproteobacteria</taxon>
        <taxon>Lysobacterales</taxon>
        <taxon>Lysobacteraceae</taxon>
        <taxon>Stenotrophomonas</taxon>
    </lineage>
</organism>
<reference evidence="2 3" key="1">
    <citation type="submission" date="2015-10" db="EMBL/GenBank/DDBJ databases">
        <title>Genome sequencing and analysis of members of genus Stenotrophomonas.</title>
        <authorList>
            <person name="Patil P.P."/>
            <person name="Midha S."/>
            <person name="Patil P.B."/>
        </authorList>
    </citation>
    <scope>NUCLEOTIDE SEQUENCE [LARGE SCALE GENOMIC DNA]</scope>
    <source>
        <strain evidence="2 3">JCM 16536</strain>
    </source>
</reference>
<evidence type="ECO:0000313" key="2">
    <source>
        <dbReference type="EMBL" id="KRG39291.1"/>
    </source>
</evidence>
<name>A0A0R0A222_9GAMM</name>
<keyword evidence="3" id="KW-1185">Reference proteome</keyword>
<gene>
    <name evidence="2" type="ORF">ARC20_14065</name>
</gene>
<evidence type="ECO:0000256" key="1">
    <source>
        <dbReference type="SAM" id="Phobius"/>
    </source>
</evidence>
<accession>A0A0R0A222</accession>
<feature type="transmembrane region" description="Helical" evidence="1">
    <location>
        <begin position="92"/>
        <end position="111"/>
    </location>
</feature>
<feature type="transmembrane region" description="Helical" evidence="1">
    <location>
        <begin position="21"/>
        <end position="43"/>
    </location>
</feature>
<keyword evidence="1" id="KW-1133">Transmembrane helix</keyword>
<dbReference type="STRING" id="676599.ARC20_14065"/>
<dbReference type="Proteomes" id="UP000051802">
    <property type="component" value="Unassembled WGS sequence"/>
</dbReference>
<keyword evidence="1" id="KW-0472">Membrane</keyword>
<dbReference type="AlphaFoldDB" id="A0A0R0A222"/>
<protein>
    <recommendedName>
        <fullName evidence="4">Transmembrane protein</fullName>
    </recommendedName>
</protein>
<sequence>MATAFRWFYALEALVIGMPTLLLAVVTLPLGVTLGPVMLAVAFGKLFTGQFDGEAWFVGVYACGAYAGMWAWAVLSLPYLRGRRQAFHAARPWRWALLGTGALAAVLLWSVVPYKSWSLLFAGPGMLLPMLHLALARLLDRPPQPPPLASVAGEWL</sequence>
<proteinExistence type="predicted"/>
<comment type="caution">
    <text evidence="2">The sequence shown here is derived from an EMBL/GenBank/DDBJ whole genome shotgun (WGS) entry which is preliminary data.</text>
</comment>
<dbReference type="RefSeq" id="WP_057648239.1">
    <property type="nucleotide sequence ID" value="NZ_LLXU01000108.1"/>
</dbReference>
<evidence type="ECO:0008006" key="4">
    <source>
        <dbReference type="Google" id="ProtNLM"/>
    </source>
</evidence>
<dbReference type="OrthoDB" id="9991398at2"/>
<feature type="transmembrane region" description="Helical" evidence="1">
    <location>
        <begin position="55"/>
        <end position="80"/>
    </location>
</feature>
<dbReference type="EMBL" id="LLXU01000108">
    <property type="protein sequence ID" value="KRG39291.1"/>
    <property type="molecule type" value="Genomic_DNA"/>
</dbReference>